<evidence type="ECO:0000256" key="1">
    <source>
        <dbReference type="SAM" id="MobiDB-lite"/>
    </source>
</evidence>
<proteinExistence type="predicted"/>
<feature type="compositionally biased region" description="Acidic residues" evidence="1">
    <location>
        <begin position="232"/>
        <end position="246"/>
    </location>
</feature>
<organism evidence="2 3">
    <name type="scientific">Stylophora pistillata</name>
    <name type="common">Smooth cauliflower coral</name>
    <dbReference type="NCBI Taxonomy" id="50429"/>
    <lineage>
        <taxon>Eukaryota</taxon>
        <taxon>Metazoa</taxon>
        <taxon>Cnidaria</taxon>
        <taxon>Anthozoa</taxon>
        <taxon>Hexacorallia</taxon>
        <taxon>Scleractinia</taxon>
        <taxon>Astrocoeniina</taxon>
        <taxon>Pocilloporidae</taxon>
        <taxon>Stylophora</taxon>
    </lineage>
</organism>
<dbReference type="Proteomes" id="UP000225706">
    <property type="component" value="Unassembled WGS sequence"/>
</dbReference>
<feature type="region of interest" description="Disordered" evidence="1">
    <location>
        <begin position="194"/>
        <end position="372"/>
    </location>
</feature>
<feature type="compositionally biased region" description="Basic and acidic residues" evidence="1">
    <location>
        <begin position="345"/>
        <end position="360"/>
    </location>
</feature>
<comment type="caution">
    <text evidence="2">The sequence shown here is derived from an EMBL/GenBank/DDBJ whole genome shotgun (WGS) entry which is preliminary data.</text>
</comment>
<dbReference type="STRING" id="50429.A0A2B4SD06"/>
<feature type="compositionally biased region" description="Basic and acidic residues" evidence="1">
    <location>
        <begin position="262"/>
        <end position="331"/>
    </location>
</feature>
<sequence length="385" mass="44490">MYTRKLFQIVERHLPQVHCYADDTQLYVSFSPNRSVDADLAIKSMTDCISDIRSWMISDNLMLNDNKTEFLIIGTRQQLAKVNINCIRVGSIDVCPVTVARDLGSWFDERLTMSTHVSKLCGAAFYHLHNIKRIRKYLSRESTEMLVHAFITSRVDYCNSLLYGLPNYQLNKLQRVLNASARLVCNASRSRPGVEMNVTEEVQNQDDVESGYSDEESVEEQSEPERHTEPTDDHEEPSEHEEDETEGYQKPREYHEEADESEQLHVETDQRKPEVDPKEFKQQILKTEQKGQPKKDHGKSEEQQVEVKEEKVSEKDQEESKQETEDDKVGEPVEQEQLVIVKKKDKPDDNFPEASGRESPKAPLATFDDDHDLDEFVDIPQETIL</sequence>
<reference evidence="3" key="1">
    <citation type="journal article" date="2017" name="bioRxiv">
        <title>Comparative analysis of the genomes of Stylophora pistillata and Acropora digitifera provides evidence for extensive differences between species of corals.</title>
        <authorList>
            <person name="Voolstra C.R."/>
            <person name="Li Y."/>
            <person name="Liew Y.J."/>
            <person name="Baumgarten S."/>
            <person name="Zoccola D."/>
            <person name="Flot J.-F."/>
            <person name="Tambutte S."/>
            <person name="Allemand D."/>
            <person name="Aranda M."/>
        </authorList>
    </citation>
    <scope>NUCLEOTIDE SEQUENCE [LARGE SCALE GENOMIC DNA]</scope>
</reference>
<dbReference type="AlphaFoldDB" id="A0A2B4SD06"/>
<evidence type="ECO:0000313" key="2">
    <source>
        <dbReference type="EMBL" id="PFX26447.1"/>
    </source>
</evidence>
<protein>
    <recommendedName>
        <fullName evidence="4">Reverse transcriptase domain-containing protein</fullName>
    </recommendedName>
</protein>
<gene>
    <name evidence="2" type="ORF">AWC38_SpisGene8883</name>
</gene>
<dbReference type="PANTHER" id="PTHR33332">
    <property type="entry name" value="REVERSE TRANSCRIPTASE DOMAIN-CONTAINING PROTEIN"/>
    <property type="match status" value="1"/>
</dbReference>
<name>A0A2B4SD06_STYPI</name>
<evidence type="ECO:0008006" key="4">
    <source>
        <dbReference type="Google" id="ProtNLM"/>
    </source>
</evidence>
<keyword evidence="3" id="KW-1185">Reference proteome</keyword>
<accession>A0A2B4SD06</accession>
<feature type="compositionally biased region" description="Acidic residues" evidence="1">
    <location>
        <begin position="203"/>
        <end position="222"/>
    </location>
</feature>
<evidence type="ECO:0000313" key="3">
    <source>
        <dbReference type="Proteomes" id="UP000225706"/>
    </source>
</evidence>
<dbReference type="EMBL" id="LSMT01000126">
    <property type="protein sequence ID" value="PFX26447.1"/>
    <property type="molecule type" value="Genomic_DNA"/>
</dbReference>